<comment type="function">
    <text evidence="8">IGPS catalyzes the conversion of PRFAR and glutamine to IGP, AICAR and glutamate. The HisF subunit catalyzes the cyclization activity that produces IGP and AICAR from PRFAR using the ammonia provided by the HisH subunit.</text>
</comment>
<dbReference type="GO" id="GO:0000105">
    <property type="term" value="P:L-histidine biosynthetic process"/>
    <property type="evidence" value="ECO:0007669"/>
    <property type="project" value="UniProtKB-UniPathway"/>
</dbReference>
<sequence>MALPRCIPVLLLQNGALVKTVQFQNPKYIGDPLNAVRIFNEKEVDELVFLDLDASAMETPIPFRLLGEIAEECFMPLAYGGGIKTIADIRQIIQIGIEKVIIGTEAIENPEFVKQAVMEFGSSSICVSLDIQKSTSGEYALYTRSGTKLVKGDPIAYAQKLEQLQVGELLIHSIDREGTRSGFDLDLIRTLRQAVSIPLIASGGAGSIEHLCQGVESGATAVAAGSMFVFHGKHAAVLISYPDHVSLKRIYSSIQRK</sequence>
<dbReference type="EC" id="4.3.2.10" evidence="4"/>
<proteinExistence type="inferred from homology"/>
<dbReference type="RefSeq" id="WP_144332640.1">
    <property type="nucleotide sequence ID" value="NZ_VLPL01000003.1"/>
</dbReference>
<evidence type="ECO:0000256" key="4">
    <source>
        <dbReference type="ARBA" id="ARBA00012809"/>
    </source>
</evidence>
<dbReference type="NCBIfam" id="NF038364">
    <property type="entry name" value="AglZ_HisF2_fam"/>
    <property type="match status" value="1"/>
</dbReference>
<dbReference type="Pfam" id="PF00977">
    <property type="entry name" value="His_biosynth"/>
    <property type="match status" value="1"/>
</dbReference>
<evidence type="ECO:0000256" key="6">
    <source>
        <dbReference type="ARBA" id="ARBA00023102"/>
    </source>
</evidence>
<dbReference type="UniPathway" id="UPA00031">
    <property type="reaction ID" value="UER00010"/>
</dbReference>
<dbReference type="GO" id="GO:0016829">
    <property type="term" value="F:lyase activity"/>
    <property type="evidence" value="ECO:0007669"/>
    <property type="project" value="UniProtKB-KW"/>
</dbReference>
<evidence type="ECO:0000313" key="13">
    <source>
        <dbReference type="Proteomes" id="UP000316008"/>
    </source>
</evidence>
<evidence type="ECO:0000256" key="10">
    <source>
        <dbReference type="ARBA" id="ARBA00047838"/>
    </source>
</evidence>
<comment type="subunit">
    <text evidence="3">Heterodimer of HisH and HisF.</text>
</comment>
<evidence type="ECO:0000256" key="7">
    <source>
        <dbReference type="ARBA" id="ARBA00023239"/>
    </source>
</evidence>
<dbReference type="InterPro" id="IPR006062">
    <property type="entry name" value="His_biosynth"/>
</dbReference>
<evidence type="ECO:0000313" key="12">
    <source>
        <dbReference type="EMBL" id="TSJ45685.1"/>
    </source>
</evidence>
<dbReference type="Gene3D" id="3.20.20.70">
    <property type="entry name" value="Aldolase class I"/>
    <property type="match status" value="1"/>
</dbReference>
<organism evidence="12 13">
    <name type="scientific">Fluviicola chungangensis</name>
    <dbReference type="NCBI Taxonomy" id="2597671"/>
    <lineage>
        <taxon>Bacteria</taxon>
        <taxon>Pseudomonadati</taxon>
        <taxon>Bacteroidota</taxon>
        <taxon>Flavobacteriia</taxon>
        <taxon>Flavobacteriales</taxon>
        <taxon>Crocinitomicaceae</taxon>
        <taxon>Fluviicola</taxon>
    </lineage>
</organism>
<evidence type="ECO:0000256" key="8">
    <source>
        <dbReference type="ARBA" id="ARBA00025475"/>
    </source>
</evidence>
<comment type="pathway">
    <text evidence="1">Amino-acid biosynthesis; L-histidine biosynthesis; L-histidine from 5-phospho-alpha-D-ribose 1-diphosphate: step 5/9.</text>
</comment>
<gene>
    <name evidence="12" type="primary">hisF</name>
    <name evidence="12" type="ORF">FO442_08015</name>
</gene>
<dbReference type="InterPro" id="IPR004651">
    <property type="entry name" value="HisF"/>
</dbReference>
<keyword evidence="7 12" id="KW-0456">Lyase</keyword>
<dbReference type="PANTHER" id="PTHR21235:SF2">
    <property type="entry name" value="IMIDAZOLE GLYCEROL PHOSPHATE SYNTHASE HISHF"/>
    <property type="match status" value="1"/>
</dbReference>
<comment type="similarity">
    <text evidence="2 11">Belongs to the HisA/HisF family.</text>
</comment>
<evidence type="ECO:0000256" key="2">
    <source>
        <dbReference type="ARBA" id="ARBA00009667"/>
    </source>
</evidence>
<reference evidence="12 13" key="1">
    <citation type="submission" date="2019-07" db="EMBL/GenBank/DDBJ databases">
        <authorList>
            <person name="Huq M.A."/>
        </authorList>
    </citation>
    <scope>NUCLEOTIDE SEQUENCE [LARGE SCALE GENOMIC DNA]</scope>
    <source>
        <strain evidence="12 13">MAH-3</strain>
    </source>
</reference>
<evidence type="ECO:0000256" key="3">
    <source>
        <dbReference type="ARBA" id="ARBA00011152"/>
    </source>
</evidence>
<accession>A0A556N0T2</accession>
<dbReference type="OrthoDB" id="9781903at2"/>
<dbReference type="PANTHER" id="PTHR21235">
    <property type="entry name" value="IMIDAZOLE GLYCEROL PHOSPHATE SYNTHASE SUBUNIT HISF/H IGP SYNTHASE SUBUNIT HISF/H"/>
    <property type="match status" value="1"/>
</dbReference>
<dbReference type="Proteomes" id="UP000316008">
    <property type="component" value="Unassembled WGS sequence"/>
</dbReference>
<dbReference type="InterPro" id="IPR011060">
    <property type="entry name" value="RibuloseP-bd_barrel"/>
</dbReference>
<keyword evidence="6 11" id="KW-0368">Histidine biosynthesis</keyword>
<dbReference type="GO" id="GO:0000107">
    <property type="term" value="F:imidazoleglycerol-phosphate synthase activity"/>
    <property type="evidence" value="ECO:0007669"/>
    <property type="project" value="InterPro"/>
</dbReference>
<evidence type="ECO:0000256" key="9">
    <source>
        <dbReference type="ARBA" id="ARBA00030264"/>
    </source>
</evidence>
<dbReference type="CDD" id="cd04731">
    <property type="entry name" value="HisF"/>
    <property type="match status" value="1"/>
</dbReference>
<keyword evidence="5 11" id="KW-0028">Amino-acid biosynthesis</keyword>
<evidence type="ECO:0000256" key="1">
    <source>
        <dbReference type="ARBA" id="ARBA00005091"/>
    </source>
</evidence>
<comment type="caution">
    <text evidence="12">The sequence shown here is derived from an EMBL/GenBank/DDBJ whole genome shotgun (WGS) entry which is preliminary data.</text>
</comment>
<dbReference type="AlphaFoldDB" id="A0A556N0T2"/>
<dbReference type="InterPro" id="IPR013785">
    <property type="entry name" value="Aldolase_TIM"/>
</dbReference>
<evidence type="ECO:0000256" key="5">
    <source>
        <dbReference type="ARBA" id="ARBA00022605"/>
    </source>
</evidence>
<dbReference type="SUPFAM" id="SSF51366">
    <property type="entry name" value="Ribulose-phoshate binding barrel"/>
    <property type="match status" value="1"/>
</dbReference>
<evidence type="ECO:0000256" key="11">
    <source>
        <dbReference type="RuleBase" id="RU003657"/>
    </source>
</evidence>
<name>A0A556N0T2_9FLAO</name>
<protein>
    <recommendedName>
        <fullName evidence="4">imidazole glycerol-phosphate synthase</fullName>
        <ecNumber evidence="4">4.3.2.10</ecNumber>
    </recommendedName>
    <alternativeName>
        <fullName evidence="9">IGP synthase cyclase subunit</fullName>
    </alternativeName>
</protein>
<dbReference type="InterPro" id="IPR050064">
    <property type="entry name" value="IGPS_HisA/HisF"/>
</dbReference>
<dbReference type="EMBL" id="VLPL01000003">
    <property type="protein sequence ID" value="TSJ45685.1"/>
    <property type="molecule type" value="Genomic_DNA"/>
</dbReference>
<comment type="catalytic activity">
    <reaction evidence="10">
        <text>5-[(5-phospho-1-deoxy-D-ribulos-1-ylimino)methylamino]-1-(5-phospho-beta-D-ribosyl)imidazole-4-carboxamide + L-glutamine = D-erythro-1-(imidazol-4-yl)glycerol 3-phosphate + 5-amino-1-(5-phospho-beta-D-ribosyl)imidazole-4-carboxamide + L-glutamate + H(+)</text>
        <dbReference type="Rhea" id="RHEA:24793"/>
        <dbReference type="ChEBI" id="CHEBI:15378"/>
        <dbReference type="ChEBI" id="CHEBI:29985"/>
        <dbReference type="ChEBI" id="CHEBI:58278"/>
        <dbReference type="ChEBI" id="CHEBI:58359"/>
        <dbReference type="ChEBI" id="CHEBI:58475"/>
        <dbReference type="ChEBI" id="CHEBI:58525"/>
        <dbReference type="EC" id="4.3.2.10"/>
    </reaction>
</comment>
<keyword evidence="13" id="KW-1185">Reference proteome</keyword>